<keyword evidence="1" id="KW-0472">Membrane</keyword>
<comment type="caution">
    <text evidence="2">The sequence shown here is derived from an EMBL/GenBank/DDBJ whole genome shotgun (WGS) entry which is preliminary data.</text>
</comment>
<accession>A0A2T5U0N6</accession>
<proteinExistence type="predicted"/>
<keyword evidence="1" id="KW-1133">Transmembrane helix</keyword>
<feature type="transmembrane region" description="Helical" evidence="1">
    <location>
        <begin position="27"/>
        <end position="46"/>
    </location>
</feature>
<dbReference type="AlphaFoldDB" id="A0A2T5U0N6"/>
<dbReference type="GeneID" id="91007065"/>
<evidence type="ECO:0000313" key="2">
    <source>
        <dbReference type="EMBL" id="PTW45066.1"/>
    </source>
</evidence>
<gene>
    <name evidence="2" type="ORF">C8J25_108158</name>
</gene>
<evidence type="ECO:0000256" key="1">
    <source>
        <dbReference type="SAM" id="Phobius"/>
    </source>
</evidence>
<name>A0A2T5U0N6_9SPHN</name>
<dbReference type="Proteomes" id="UP000244013">
    <property type="component" value="Unassembled WGS sequence"/>
</dbReference>
<reference evidence="2 3" key="1">
    <citation type="submission" date="2018-04" db="EMBL/GenBank/DDBJ databases">
        <title>Genomic Encyclopedia of Type Strains, Phase III (KMG-III): the genomes of soil and plant-associated and newly described type strains.</title>
        <authorList>
            <person name="Whitman W."/>
        </authorList>
    </citation>
    <scope>NUCLEOTIDE SEQUENCE [LARGE SCALE GENOMIC DNA]</scope>
    <source>
        <strain evidence="2 3">MA-olki</strain>
    </source>
</reference>
<dbReference type="EMBL" id="QAYE01000008">
    <property type="protein sequence ID" value="PTW45066.1"/>
    <property type="molecule type" value="Genomic_DNA"/>
</dbReference>
<dbReference type="OrthoDB" id="9985554at2"/>
<protein>
    <submittedName>
        <fullName evidence="2">Uncharacterized protein</fullName>
    </submittedName>
</protein>
<organism evidence="2 3">
    <name type="scientific">Sphingomonas faeni</name>
    <dbReference type="NCBI Taxonomy" id="185950"/>
    <lineage>
        <taxon>Bacteria</taxon>
        <taxon>Pseudomonadati</taxon>
        <taxon>Pseudomonadota</taxon>
        <taxon>Alphaproteobacteria</taxon>
        <taxon>Sphingomonadales</taxon>
        <taxon>Sphingomonadaceae</taxon>
        <taxon>Sphingomonas</taxon>
    </lineage>
</organism>
<evidence type="ECO:0000313" key="3">
    <source>
        <dbReference type="Proteomes" id="UP000244013"/>
    </source>
</evidence>
<keyword evidence="1" id="KW-0812">Transmembrane</keyword>
<sequence>MNDIASLIAATRPPAVAHEERGLAKHAATIIVAIILALCLWVGASVSSLGTTVTRMSANVDALQKGIADLQASQGSASIQLSDTKATNAKQDARADAMEADVVRIKERVRMLEGQRPIHIPAPNAE</sequence>
<dbReference type="RefSeq" id="WP_146173345.1">
    <property type="nucleotide sequence ID" value="NZ_QAYE01000008.1"/>
</dbReference>